<dbReference type="InterPro" id="IPR017441">
    <property type="entry name" value="Protein_kinase_ATP_BS"/>
</dbReference>
<dbReference type="AlphaFoldDB" id="A0A6A6XDH1"/>
<dbReference type="PROSITE" id="PS51505">
    <property type="entry name" value="SCA7"/>
    <property type="match status" value="1"/>
</dbReference>
<evidence type="ECO:0000256" key="5">
    <source>
        <dbReference type="ARBA" id="ARBA00022741"/>
    </source>
</evidence>
<dbReference type="GO" id="GO:0004674">
    <property type="term" value="F:protein serine/threonine kinase activity"/>
    <property type="evidence" value="ECO:0007669"/>
    <property type="project" value="UniProtKB-KW"/>
</dbReference>
<feature type="region of interest" description="Disordered" evidence="12">
    <location>
        <begin position="141"/>
        <end position="160"/>
    </location>
</feature>
<dbReference type="Gene3D" id="1.10.510.10">
    <property type="entry name" value="Transferase(Phosphotransferase) domain 1"/>
    <property type="match status" value="1"/>
</dbReference>
<dbReference type="InterPro" id="IPR008271">
    <property type="entry name" value="Ser/Thr_kinase_AS"/>
</dbReference>
<gene>
    <name evidence="15" type="ORF">K505DRAFT_417444</name>
</gene>
<dbReference type="SUPFAM" id="SSF56112">
    <property type="entry name" value="Protein kinase-like (PK-like)"/>
    <property type="match status" value="1"/>
</dbReference>
<dbReference type="Pfam" id="PF08313">
    <property type="entry name" value="SCA7"/>
    <property type="match status" value="1"/>
</dbReference>
<dbReference type="EMBL" id="MU001908">
    <property type="protein sequence ID" value="KAF2793965.1"/>
    <property type="molecule type" value="Genomic_DNA"/>
</dbReference>
<evidence type="ECO:0000256" key="9">
    <source>
        <dbReference type="ARBA" id="ARBA00048679"/>
    </source>
</evidence>
<evidence type="ECO:0000259" key="13">
    <source>
        <dbReference type="PROSITE" id="PS50011"/>
    </source>
</evidence>
<comment type="similarity">
    <text evidence="1">Belongs to the protein kinase superfamily. NEK Ser/Thr protein kinase family. NIMA subfamily.</text>
</comment>
<name>A0A6A6XDH1_9PLEO</name>
<dbReference type="EC" id="2.7.11.1" evidence="2"/>
<evidence type="ECO:0000259" key="14">
    <source>
        <dbReference type="PROSITE" id="PS51505"/>
    </source>
</evidence>
<dbReference type="Proteomes" id="UP000799757">
    <property type="component" value="Unassembled WGS sequence"/>
</dbReference>
<dbReference type="GO" id="GO:0005524">
    <property type="term" value="F:ATP binding"/>
    <property type="evidence" value="ECO:0007669"/>
    <property type="project" value="UniProtKB-UniRule"/>
</dbReference>
<keyword evidence="3" id="KW-0723">Serine/threonine-protein kinase</keyword>
<feature type="binding site" evidence="10">
    <location>
        <position position="354"/>
    </location>
    <ligand>
        <name>ATP</name>
        <dbReference type="ChEBI" id="CHEBI:30616"/>
    </ligand>
</feature>
<sequence>MDSLLPREISTPRAGLTLESPEVSDSKDHSGSPDAAQDSESYDDGNFVKPLIRKFNPKNHGEIAKDTGTTGWRPSFIGETYWISGDGLSSMVLQSFIIYYAGYRAKFRAFEFQNEHGYLIENAQRVMSTTEILELKTLSQQREGMQQLDENQSKGSSEPVKLGGFGSPLRNAILQNPGRIQTSDSSAFGSFLPKQPNAPINSLSPRFPTRADVDMMCGVPLVSGGFCHRNLLCKVHSDDRKREVPGRSEPYATLLARKLDNEEAQATSLARELDGKEAQASLLARELDDVEAQNTLEAAAPPTYISINEGDHLELQEKDKDFLPYILVKNLGLGGSAVVEMVRDLNTGSVYARKIFRNVYARNLDKAKRNFHNELSVMRRLAAHHHIIQVFATYSAHRELALILKPVADGGDLAAFLQTFQDGVSHPLYAERSRILHKAFGCLASGLAFMHQQRVRHKDIKLQNILVHQGSVLYTDFGISFDFNENGQSTTIGNPHSFTKRYCAPEVADWGNRNSKSDIFSLGCVYFEIMAALNFPDSIFEYWLEGPFYEKINGANEITPFDEIEYPIEAFCIIGEMLRLNPDDRPQATVLVNNFRKDKWETTLICEVCSNTTYG</sequence>
<evidence type="ECO:0000256" key="6">
    <source>
        <dbReference type="ARBA" id="ARBA00022777"/>
    </source>
</evidence>
<dbReference type="InterPro" id="IPR013243">
    <property type="entry name" value="SCA7_dom"/>
</dbReference>
<dbReference type="InterPro" id="IPR000719">
    <property type="entry name" value="Prot_kinase_dom"/>
</dbReference>
<comment type="catalytic activity">
    <reaction evidence="9">
        <text>L-seryl-[protein] + ATP = O-phospho-L-seryl-[protein] + ADP + H(+)</text>
        <dbReference type="Rhea" id="RHEA:17989"/>
        <dbReference type="Rhea" id="RHEA-COMP:9863"/>
        <dbReference type="Rhea" id="RHEA-COMP:11604"/>
        <dbReference type="ChEBI" id="CHEBI:15378"/>
        <dbReference type="ChEBI" id="CHEBI:29999"/>
        <dbReference type="ChEBI" id="CHEBI:30616"/>
        <dbReference type="ChEBI" id="CHEBI:83421"/>
        <dbReference type="ChEBI" id="CHEBI:456216"/>
        <dbReference type="EC" id="2.7.11.1"/>
    </reaction>
</comment>
<keyword evidence="11" id="KW-0175">Coiled coil</keyword>
<keyword evidence="6 15" id="KW-0418">Kinase</keyword>
<evidence type="ECO:0000256" key="3">
    <source>
        <dbReference type="ARBA" id="ARBA00022527"/>
    </source>
</evidence>
<dbReference type="SMART" id="SM00220">
    <property type="entry name" value="S_TKc"/>
    <property type="match status" value="1"/>
</dbReference>
<evidence type="ECO:0000313" key="16">
    <source>
        <dbReference type="Proteomes" id="UP000799757"/>
    </source>
</evidence>
<evidence type="ECO:0000256" key="4">
    <source>
        <dbReference type="ARBA" id="ARBA00022679"/>
    </source>
</evidence>
<evidence type="ECO:0000256" key="1">
    <source>
        <dbReference type="ARBA" id="ARBA00010886"/>
    </source>
</evidence>
<dbReference type="CDD" id="cd00180">
    <property type="entry name" value="PKc"/>
    <property type="match status" value="1"/>
</dbReference>
<feature type="domain" description="SCA7" evidence="14">
    <location>
        <begin position="204"/>
        <end position="270"/>
    </location>
</feature>
<dbReference type="PROSITE" id="PS00108">
    <property type="entry name" value="PROTEIN_KINASE_ST"/>
    <property type="match status" value="1"/>
</dbReference>
<reference evidence="15" key="1">
    <citation type="journal article" date="2020" name="Stud. Mycol.">
        <title>101 Dothideomycetes genomes: a test case for predicting lifestyles and emergence of pathogens.</title>
        <authorList>
            <person name="Haridas S."/>
            <person name="Albert R."/>
            <person name="Binder M."/>
            <person name="Bloem J."/>
            <person name="Labutti K."/>
            <person name="Salamov A."/>
            <person name="Andreopoulos B."/>
            <person name="Baker S."/>
            <person name="Barry K."/>
            <person name="Bills G."/>
            <person name="Bluhm B."/>
            <person name="Cannon C."/>
            <person name="Castanera R."/>
            <person name="Culley D."/>
            <person name="Daum C."/>
            <person name="Ezra D."/>
            <person name="Gonzalez J."/>
            <person name="Henrissat B."/>
            <person name="Kuo A."/>
            <person name="Liang C."/>
            <person name="Lipzen A."/>
            <person name="Lutzoni F."/>
            <person name="Magnuson J."/>
            <person name="Mondo S."/>
            <person name="Nolan M."/>
            <person name="Ohm R."/>
            <person name="Pangilinan J."/>
            <person name="Park H.-J."/>
            <person name="Ramirez L."/>
            <person name="Alfaro M."/>
            <person name="Sun H."/>
            <person name="Tritt A."/>
            <person name="Yoshinaga Y."/>
            <person name="Zwiers L.-H."/>
            <person name="Turgeon B."/>
            <person name="Goodwin S."/>
            <person name="Spatafora J."/>
            <person name="Crous P."/>
            <person name="Grigoriev I."/>
        </authorList>
    </citation>
    <scope>NUCLEOTIDE SEQUENCE</scope>
    <source>
        <strain evidence="15">CBS 109.77</strain>
    </source>
</reference>
<evidence type="ECO:0000256" key="11">
    <source>
        <dbReference type="SAM" id="Coils"/>
    </source>
</evidence>
<evidence type="ECO:0000313" key="15">
    <source>
        <dbReference type="EMBL" id="KAF2793965.1"/>
    </source>
</evidence>
<feature type="domain" description="Protein kinase" evidence="13">
    <location>
        <begin position="325"/>
        <end position="601"/>
    </location>
</feature>
<accession>A0A6A6XDH1</accession>
<keyword evidence="5 10" id="KW-0547">Nucleotide-binding</keyword>
<feature type="region of interest" description="Disordered" evidence="12">
    <location>
        <begin position="1"/>
        <end position="44"/>
    </location>
</feature>
<dbReference type="Pfam" id="PF00069">
    <property type="entry name" value="Pkinase"/>
    <property type="match status" value="1"/>
</dbReference>
<evidence type="ECO:0000256" key="7">
    <source>
        <dbReference type="ARBA" id="ARBA00022840"/>
    </source>
</evidence>
<dbReference type="OrthoDB" id="4062651at2759"/>
<dbReference type="Gene3D" id="3.30.200.20">
    <property type="entry name" value="Phosphorylase Kinase, domain 1"/>
    <property type="match status" value="1"/>
</dbReference>
<evidence type="ECO:0000256" key="2">
    <source>
        <dbReference type="ARBA" id="ARBA00012513"/>
    </source>
</evidence>
<dbReference type="PROSITE" id="PS00107">
    <property type="entry name" value="PROTEIN_KINASE_ATP"/>
    <property type="match status" value="1"/>
</dbReference>
<dbReference type="PROSITE" id="PS50011">
    <property type="entry name" value="PROTEIN_KINASE_DOM"/>
    <property type="match status" value="1"/>
</dbReference>
<comment type="catalytic activity">
    <reaction evidence="8">
        <text>L-threonyl-[protein] + ATP = O-phospho-L-threonyl-[protein] + ADP + H(+)</text>
        <dbReference type="Rhea" id="RHEA:46608"/>
        <dbReference type="Rhea" id="RHEA-COMP:11060"/>
        <dbReference type="Rhea" id="RHEA-COMP:11605"/>
        <dbReference type="ChEBI" id="CHEBI:15378"/>
        <dbReference type="ChEBI" id="CHEBI:30013"/>
        <dbReference type="ChEBI" id="CHEBI:30616"/>
        <dbReference type="ChEBI" id="CHEBI:61977"/>
        <dbReference type="ChEBI" id="CHEBI:456216"/>
        <dbReference type="EC" id="2.7.11.1"/>
    </reaction>
</comment>
<dbReference type="PANTHER" id="PTHR43671:SF98">
    <property type="entry name" value="SERINE_THREONINE-PROTEIN KINASE NEK11"/>
    <property type="match status" value="1"/>
</dbReference>
<keyword evidence="7 10" id="KW-0067">ATP-binding</keyword>
<evidence type="ECO:0000256" key="10">
    <source>
        <dbReference type="PROSITE-ProRule" id="PRU10141"/>
    </source>
</evidence>
<proteinExistence type="inferred from homology"/>
<protein>
    <recommendedName>
        <fullName evidence="2">non-specific serine/threonine protein kinase</fullName>
        <ecNumber evidence="2">2.7.11.1</ecNumber>
    </recommendedName>
</protein>
<dbReference type="InterPro" id="IPR011009">
    <property type="entry name" value="Kinase-like_dom_sf"/>
</dbReference>
<keyword evidence="4" id="KW-0808">Transferase</keyword>
<feature type="compositionally biased region" description="Polar residues" evidence="12">
    <location>
        <begin position="141"/>
        <end position="156"/>
    </location>
</feature>
<organism evidence="15 16">
    <name type="scientific">Melanomma pulvis-pyrius CBS 109.77</name>
    <dbReference type="NCBI Taxonomy" id="1314802"/>
    <lineage>
        <taxon>Eukaryota</taxon>
        <taxon>Fungi</taxon>
        <taxon>Dikarya</taxon>
        <taxon>Ascomycota</taxon>
        <taxon>Pezizomycotina</taxon>
        <taxon>Dothideomycetes</taxon>
        <taxon>Pleosporomycetidae</taxon>
        <taxon>Pleosporales</taxon>
        <taxon>Melanommataceae</taxon>
        <taxon>Melanomma</taxon>
    </lineage>
</organism>
<evidence type="ECO:0000256" key="12">
    <source>
        <dbReference type="SAM" id="MobiDB-lite"/>
    </source>
</evidence>
<keyword evidence="16" id="KW-1185">Reference proteome</keyword>
<dbReference type="GO" id="GO:0005634">
    <property type="term" value="C:nucleus"/>
    <property type="evidence" value="ECO:0007669"/>
    <property type="project" value="TreeGrafter"/>
</dbReference>
<evidence type="ECO:0000256" key="8">
    <source>
        <dbReference type="ARBA" id="ARBA00047899"/>
    </source>
</evidence>
<dbReference type="InterPro" id="IPR050660">
    <property type="entry name" value="NEK_Ser/Thr_kinase"/>
</dbReference>
<feature type="coiled-coil region" evidence="11">
    <location>
        <begin position="252"/>
        <end position="293"/>
    </location>
</feature>
<dbReference type="PANTHER" id="PTHR43671">
    <property type="entry name" value="SERINE/THREONINE-PROTEIN KINASE NEK"/>
    <property type="match status" value="1"/>
</dbReference>